<proteinExistence type="predicted"/>
<dbReference type="EMBL" id="OW240914">
    <property type="protein sequence ID" value="CAH2274655.1"/>
    <property type="molecule type" value="Genomic_DNA"/>
</dbReference>
<evidence type="ECO:0000313" key="1">
    <source>
        <dbReference type="EMBL" id="CAH2274655.1"/>
    </source>
</evidence>
<evidence type="ECO:0000313" key="2">
    <source>
        <dbReference type="Proteomes" id="UP001295444"/>
    </source>
</evidence>
<accession>A0AAD1RML2</accession>
<keyword evidence="2" id="KW-1185">Reference proteome</keyword>
<organism evidence="1 2">
    <name type="scientific">Pelobates cultripes</name>
    <name type="common">Western spadefoot toad</name>
    <dbReference type="NCBI Taxonomy" id="61616"/>
    <lineage>
        <taxon>Eukaryota</taxon>
        <taxon>Metazoa</taxon>
        <taxon>Chordata</taxon>
        <taxon>Craniata</taxon>
        <taxon>Vertebrata</taxon>
        <taxon>Euteleostomi</taxon>
        <taxon>Amphibia</taxon>
        <taxon>Batrachia</taxon>
        <taxon>Anura</taxon>
        <taxon>Pelobatoidea</taxon>
        <taxon>Pelobatidae</taxon>
        <taxon>Pelobates</taxon>
    </lineage>
</organism>
<protein>
    <submittedName>
        <fullName evidence="1">Uncharacterized protein</fullName>
    </submittedName>
</protein>
<name>A0AAD1RML2_PELCU</name>
<reference evidence="1" key="1">
    <citation type="submission" date="2022-03" db="EMBL/GenBank/DDBJ databases">
        <authorList>
            <person name="Alioto T."/>
            <person name="Alioto T."/>
            <person name="Gomez Garrido J."/>
        </authorList>
    </citation>
    <scope>NUCLEOTIDE SEQUENCE</scope>
</reference>
<sequence>DFSTGTLQRRLDWKLLADLLRTHKIHFTWGHPFKAFKAEPTPAYQAMIQRSSSMTSP</sequence>
<dbReference type="Proteomes" id="UP001295444">
    <property type="component" value="Chromosome 03"/>
</dbReference>
<feature type="non-terminal residue" evidence="1">
    <location>
        <position position="1"/>
    </location>
</feature>
<dbReference type="AlphaFoldDB" id="A0AAD1RML2"/>
<gene>
    <name evidence="1" type="ORF">PECUL_23A050715</name>
</gene>